<reference evidence="8" key="1">
    <citation type="journal article" date="2019" name="Int. J. Syst. Evol. Microbiol.">
        <title>The Global Catalogue of Microorganisms (GCM) 10K type strain sequencing project: providing services to taxonomists for standard genome sequencing and annotation.</title>
        <authorList>
            <consortium name="The Broad Institute Genomics Platform"/>
            <consortium name="The Broad Institute Genome Sequencing Center for Infectious Disease"/>
            <person name="Wu L."/>
            <person name="Ma J."/>
        </authorList>
    </citation>
    <scope>NUCLEOTIDE SEQUENCE [LARGE SCALE GENOMIC DNA]</scope>
    <source>
        <strain evidence="8">CGMCC 1.12295</strain>
    </source>
</reference>
<evidence type="ECO:0000256" key="5">
    <source>
        <dbReference type="ARBA" id="ARBA00023136"/>
    </source>
</evidence>
<gene>
    <name evidence="7" type="ORF">ACFSCZ_11295</name>
</gene>
<feature type="transmembrane region" description="Helical" evidence="6">
    <location>
        <begin position="6"/>
        <end position="31"/>
    </location>
</feature>
<keyword evidence="4 6" id="KW-1133">Transmembrane helix</keyword>
<dbReference type="InterPro" id="IPR016991">
    <property type="entry name" value="UCP032178"/>
</dbReference>
<dbReference type="PIRSF" id="PIRSF032178">
    <property type="entry name" value="UCP032178"/>
    <property type="match status" value="1"/>
</dbReference>
<comment type="subcellular location">
    <subcellularLocation>
        <location evidence="1">Cell membrane</location>
    </subcellularLocation>
</comment>
<dbReference type="PANTHER" id="PTHR35791">
    <property type="entry name" value="UPF0754 MEMBRANE PROTEIN YHEB"/>
    <property type="match status" value="1"/>
</dbReference>
<dbReference type="Proteomes" id="UP001597301">
    <property type="component" value="Unassembled WGS sequence"/>
</dbReference>
<dbReference type="InterPro" id="IPR007383">
    <property type="entry name" value="DUF445"/>
</dbReference>
<comment type="caution">
    <text evidence="7">The sequence shown here is derived from an EMBL/GenBank/DDBJ whole genome shotgun (WGS) entry which is preliminary data.</text>
</comment>
<evidence type="ECO:0000313" key="7">
    <source>
        <dbReference type="EMBL" id="MFD1707315.1"/>
    </source>
</evidence>
<evidence type="ECO:0000256" key="6">
    <source>
        <dbReference type="SAM" id="Phobius"/>
    </source>
</evidence>
<keyword evidence="5 6" id="KW-0472">Membrane</keyword>
<dbReference type="RefSeq" id="WP_380774036.1">
    <property type="nucleotide sequence ID" value="NZ_JBHUEO010000030.1"/>
</dbReference>
<evidence type="ECO:0000256" key="4">
    <source>
        <dbReference type="ARBA" id="ARBA00022989"/>
    </source>
</evidence>
<feature type="transmembrane region" description="Helical" evidence="6">
    <location>
        <begin position="353"/>
        <end position="377"/>
    </location>
</feature>
<dbReference type="EMBL" id="JBHUEO010000030">
    <property type="protein sequence ID" value="MFD1707315.1"/>
    <property type="molecule type" value="Genomic_DNA"/>
</dbReference>
<proteinExistence type="inferred from homology"/>
<evidence type="ECO:0000256" key="3">
    <source>
        <dbReference type="ARBA" id="ARBA00022692"/>
    </source>
</evidence>
<evidence type="ECO:0000256" key="2">
    <source>
        <dbReference type="ARBA" id="ARBA00008053"/>
    </source>
</evidence>
<dbReference type="Pfam" id="PF04286">
    <property type="entry name" value="DUF445"/>
    <property type="match status" value="1"/>
</dbReference>
<protein>
    <submittedName>
        <fullName evidence="7">DUF445 domain-containing protein</fullName>
    </submittedName>
</protein>
<dbReference type="PANTHER" id="PTHR35791:SF1">
    <property type="entry name" value="UPF0754 MEMBRANE PROTEIN YHEB"/>
    <property type="match status" value="1"/>
</dbReference>
<evidence type="ECO:0000256" key="1">
    <source>
        <dbReference type="ARBA" id="ARBA00004236"/>
    </source>
</evidence>
<name>A0ABW4KGY5_9BACI</name>
<accession>A0ABW4KGY5</accession>
<keyword evidence="8" id="KW-1185">Reference proteome</keyword>
<sequence length="379" mass="43575">MSSWYTMLAFMMIIGAAIGGFTNFLAIRMLFRPYRTFYIGKWQVPFTPGLIPKRQGELATQIGKLVVGYLVTPESIYNRLTDEKFKRETQDWIYAKLEGWLKKKVTPAELLAQLGVENPVERTNQSIHRIVEKKYASLKTKWMDKPISDILPKELAKTVYEKIPEIADHIIQKGIDYFSSAEGKQKIRVLIENFLKNKGKLWNIVQMFVTEDQLADRLQPEIMRFLYNPGTRDLLISVLSEEVKKQEQKKVSEYYAGVNEEKVLSFLKKSASDLFPVEGYLHKPVKELIEPYREKLVNTAIPRLLEAAGEYLAEQSGEILKRFKVEDMVRKEIESFSLQRLEELVISVAKKELVMITYLGALLGGLIGLIQGIIVMLTS</sequence>
<comment type="similarity">
    <text evidence="2">Belongs to the UPF0754 family.</text>
</comment>
<organism evidence="7 8">
    <name type="scientific">Siminovitchia sediminis</name>
    <dbReference type="NCBI Taxonomy" id="1274353"/>
    <lineage>
        <taxon>Bacteria</taxon>
        <taxon>Bacillati</taxon>
        <taxon>Bacillota</taxon>
        <taxon>Bacilli</taxon>
        <taxon>Bacillales</taxon>
        <taxon>Bacillaceae</taxon>
        <taxon>Siminovitchia</taxon>
    </lineage>
</organism>
<evidence type="ECO:0000313" key="8">
    <source>
        <dbReference type="Proteomes" id="UP001597301"/>
    </source>
</evidence>
<keyword evidence="3 6" id="KW-0812">Transmembrane</keyword>